<dbReference type="Proteomes" id="UP000619293">
    <property type="component" value="Unassembled WGS sequence"/>
</dbReference>
<name>A0A8J3K4E4_9ACTN</name>
<reference evidence="1 2" key="1">
    <citation type="submission" date="2021-01" db="EMBL/GenBank/DDBJ databases">
        <title>Whole genome shotgun sequence of Catellatospora chokoriensis NBRC 107358.</title>
        <authorList>
            <person name="Komaki H."/>
            <person name="Tamura T."/>
        </authorList>
    </citation>
    <scope>NUCLEOTIDE SEQUENCE [LARGE SCALE GENOMIC DNA]</scope>
    <source>
        <strain evidence="1 2">NBRC 107358</strain>
    </source>
</reference>
<comment type="caution">
    <text evidence="1">The sequence shown here is derived from an EMBL/GenBank/DDBJ whole genome shotgun (WGS) entry which is preliminary data.</text>
</comment>
<keyword evidence="2" id="KW-1185">Reference proteome</keyword>
<protein>
    <submittedName>
        <fullName evidence="1">Uncharacterized protein</fullName>
    </submittedName>
</protein>
<organism evidence="1 2">
    <name type="scientific">Catellatospora chokoriensis</name>
    <dbReference type="NCBI Taxonomy" id="310353"/>
    <lineage>
        <taxon>Bacteria</taxon>
        <taxon>Bacillati</taxon>
        <taxon>Actinomycetota</taxon>
        <taxon>Actinomycetes</taxon>
        <taxon>Micromonosporales</taxon>
        <taxon>Micromonosporaceae</taxon>
        <taxon>Catellatospora</taxon>
    </lineage>
</organism>
<accession>A0A8J3K4E4</accession>
<sequence length="88" mass="9556">MARLTAPETHGPDPRSYTYRLCDDGAAGRLQILEFRVRVGAVVRMVDGAVVQATPINNAGVWLIQPLADLVRECAAATNDRFHGAPVR</sequence>
<dbReference type="EMBL" id="BONG01000075">
    <property type="protein sequence ID" value="GIF93884.1"/>
    <property type="molecule type" value="Genomic_DNA"/>
</dbReference>
<evidence type="ECO:0000313" key="2">
    <source>
        <dbReference type="Proteomes" id="UP000619293"/>
    </source>
</evidence>
<dbReference type="AlphaFoldDB" id="A0A8J3K4E4"/>
<evidence type="ECO:0000313" key="1">
    <source>
        <dbReference type="EMBL" id="GIF93884.1"/>
    </source>
</evidence>
<gene>
    <name evidence="1" type="ORF">Cch02nite_73280</name>
</gene>
<proteinExistence type="predicted"/>